<feature type="domain" description="PWI" evidence="3">
    <location>
        <begin position="679"/>
        <end position="772"/>
    </location>
</feature>
<feature type="region of interest" description="Disordered" evidence="2">
    <location>
        <begin position="1"/>
        <end position="125"/>
    </location>
</feature>
<proteinExistence type="predicted"/>
<name>A0A2I1CZ40_ASPC2</name>
<reference evidence="4" key="1">
    <citation type="submission" date="2016-12" db="EMBL/GenBank/DDBJ databases">
        <title>The genomes of Aspergillus section Nigri reveals drivers in fungal speciation.</title>
        <authorList>
            <consortium name="DOE Joint Genome Institute"/>
            <person name="Vesth T.C."/>
            <person name="Nybo J."/>
            <person name="Theobald S."/>
            <person name="Brandl J."/>
            <person name="Frisvad J.C."/>
            <person name="Nielsen K.F."/>
            <person name="Lyhne E.K."/>
            <person name="Kogle M.E."/>
            <person name="Kuo A."/>
            <person name="Riley R."/>
            <person name="Clum A."/>
            <person name="Nolan M."/>
            <person name="Lipzen A."/>
            <person name="Salamov A."/>
            <person name="Henrissat B."/>
            <person name="Wiebenga A."/>
            <person name="De vries R.P."/>
            <person name="Grigoriev I.V."/>
            <person name="Mortensen U.H."/>
            <person name="Andersen M.R."/>
            <person name="Baker S.E."/>
        </authorList>
    </citation>
    <scope>NUCLEOTIDE SEQUENCE</scope>
    <source>
        <strain evidence="4">IBT 28561</strain>
    </source>
</reference>
<keyword evidence="5" id="KW-1185">Reference proteome</keyword>
<dbReference type="PROSITE" id="PS51025">
    <property type="entry name" value="PWI"/>
    <property type="match status" value="1"/>
</dbReference>
<keyword evidence="1" id="KW-0507">mRNA processing</keyword>
<evidence type="ECO:0000259" key="3">
    <source>
        <dbReference type="PROSITE" id="PS51025"/>
    </source>
</evidence>
<feature type="region of interest" description="Disordered" evidence="2">
    <location>
        <begin position="549"/>
        <end position="575"/>
    </location>
</feature>
<comment type="caution">
    <text evidence="4">The sequence shown here is derived from an EMBL/GenBank/DDBJ whole genome shotgun (WGS) entry which is preliminary data.</text>
</comment>
<dbReference type="SUPFAM" id="SSF101233">
    <property type="entry name" value="PWI domain"/>
    <property type="match status" value="1"/>
</dbReference>
<dbReference type="OrthoDB" id="6275295at2759"/>
<feature type="compositionally biased region" description="Basic and acidic residues" evidence="2">
    <location>
        <begin position="342"/>
        <end position="367"/>
    </location>
</feature>
<accession>A0A2I1CZ40</accession>
<protein>
    <submittedName>
        <fullName evidence="4">RNA-binding protein RBM25</fullName>
    </submittedName>
</protein>
<dbReference type="Proteomes" id="UP000234254">
    <property type="component" value="Unassembled WGS sequence"/>
</dbReference>
<feature type="compositionally biased region" description="Low complexity" evidence="2">
    <location>
        <begin position="368"/>
        <end position="391"/>
    </location>
</feature>
<gene>
    <name evidence="4" type="ORF">P168DRAFT_328845</name>
</gene>
<dbReference type="SUPFAM" id="SSF54928">
    <property type="entry name" value="RNA-binding domain, RBD"/>
    <property type="match status" value="1"/>
</dbReference>
<dbReference type="InterPro" id="IPR034268">
    <property type="entry name" value="RBM25_RRM"/>
</dbReference>
<feature type="compositionally biased region" description="Basic and acidic residues" evidence="2">
    <location>
        <begin position="455"/>
        <end position="515"/>
    </location>
</feature>
<feature type="region of interest" description="Disordered" evidence="2">
    <location>
        <begin position="274"/>
        <end position="314"/>
    </location>
</feature>
<dbReference type="GO" id="GO:0005681">
    <property type="term" value="C:spliceosomal complex"/>
    <property type="evidence" value="ECO:0007669"/>
    <property type="project" value="TreeGrafter"/>
</dbReference>
<sequence>MYNPYQPPGMYGRPPDFGAYPGAPPGMAPPPGMAAPGMAAPGTAPVPGMQQANAQQPGRPAGFPANFQPPPNMPNINFSAPVIRLGTSGPAKPATPETSNQRGGDGPGRRAGLGSTNADSQRQNVRDAMMQLQPPTRDEIVRTIFVGGITDGVGGDEGVEKILRSAGNLRRWIRATDADEKPCKFGFAEYEDPESLGTAVEVLKDIEVPVKRQSPSKEADKEDSDIEKSTLLVVVDENSTKYLEQYENSRGEQDPAERQSRIDAARETLSGVLSHMFHPPSPAQKEDGSGIDREGDTAMQDAEGQNDGTSAEVVTIPITVEDELSDIPAGMRETVAKEIAAFRDRSNRRDIERLRREEEIESMERARNAGSRPSRMSSPPAAAPSGPAAGPNGIPLGPRDRGTPSAPTGPKGFGVQIPKDYQKGVSFVNGGSMNGGPSVHIDREDEESDASDEELERRRQERKEAEQEKQFLDQERRWLNRERSRTAALEREKKRDKEEDGRLQEAKEDMDRRLRDWNDDMEASRKVHDYYADRGAWLRNRAAFRSREVSMDEADRAAEDRERARSVQQREQARGMADDFLARQAEEMETRPQAQAPREPQRFKLSLGAAAQKAHAATHRRTVAEVEGLLEDEEEPEATARRPLIPIKFDSAAEAAGLTEEERAQAVRQLAAEIPADKEGLWNWEVKWEFVDDSIVSEQLKPFVEKKIMEYLGVQEQMLVDVVEEHVRQHGKPQELVEQLEMALDEEAEVLVRKLWRMIIFFSESEKRGLSG</sequence>
<dbReference type="GO" id="GO:0006397">
    <property type="term" value="P:mRNA processing"/>
    <property type="evidence" value="ECO:0007669"/>
    <property type="project" value="UniProtKB-KW"/>
</dbReference>
<evidence type="ECO:0000256" key="2">
    <source>
        <dbReference type="SAM" id="MobiDB-lite"/>
    </source>
</evidence>
<dbReference type="InterPro" id="IPR035979">
    <property type="entry name" value="RBD_domain_sf"/>
</dbReference>
<feature type="compositionally biased region" description="Low complexity" evidence="2">
    <location>
        <begin position="34"/>
        <end position="49"/>
    </location>
</feature>
<dbReference type="Gene3D" id="1.20.1390.10">
    <property type="entry name" value="PWI domain"/>
    <property type="match status" value="1"/>
</dbReference>
<dbReference type="AlphaFoldDB" id="A0A2I1CZ40"/>
<dbReference type="InterPro" id="IPR036483">
    <property type="entry name" value="PWI_dom_sf"/>
</dbReference>
<feature type="compositionally biased region" description="Pro residues" evidence="2">
    <location>
        <begin position="22"/>
        <end position="33"/>
    </location>
</feature>
<evidence type="ECO:0000313" key="5">
    <source>
        <dbReference type="Proteomes" id="UP000234254"/>
    </source>
</evidence>
<evidence type="ECO:0000256" key="1">
    <source>
        <dbReference type="ARBA" id="ARBA00022664"/>
    </source>
</evidence>
<dbReference type="RefSeq" id="XP_024691465.1">
    <property type="nucleotide sequence ID" value="XM_024841393.1"/>
</dbReference>
<dbReference type="CDD" id="cd12446">
    <property type="entry name" value="RRM_RBM25"/>
    <property type="match status" value="1"/>
</dbReference>
<dbReference type="PANTHER" id="PTHR18806:SF4">
    <property type="entry name" value="RNA-BINDING PROTEIN 25"/>
    <property type="match status" value="1"/>
</dbReference>
<feature type="region of interest" description="Disordered" evidence="2">
    <location>
        <begin position="342"/>
        <end position="515"/>
    </location>
</feature>
<feature type="region of interest" description="Disordered" evidence="2">
    <location>
        <begin position="212"/>
        <end position="231"/>
    </location>
</feature>
<dbReference type="SMART" id="SM00311">
    <property type="entry name" value="PWI"/>
    <property type="match status" value="1"/>
</dbReference>
<dbReference type="InterPro" id="IPR052768">
    <property type="entry name" value="RBM25"/>
</dbReference>
<dbReference type="VEuPathDB" id="FungiDB:P168DRAFT_328845"/>
<dbReference type="InterPro" id="IPR002483">
    <property type="entry name" value="PWI_dom"/>
</dbReference>
<dbReference type="EMBL" id="MSFM01000009">
    <property type="protein sequence ID" value="PKY02871.1"/>
    <property type="molecule type" value="Genomic_DNA"/>
</dbReference>
<feature type="compositionally biased region" description="Basic and acidic residues" evidence="2">
    <location>
        <begin position="549"/>
        <end position="565"/>
    </location>
</feature>
<evidence type="ECO:0000313" key="4">
    <source>
        <dbReference type="EMBL" id="PKY02871.1"/>
    </source>
</evidence>
<dbReference type="GO" id="GO:0003729">
    <property type="term" value="F:mRNA binding"/>
    <property type="evidence" value="ECO:0007669"/>
    <property type="project" value="TreeGrafter"/>
</dbReference>
<organism evidence="4 5">
    <name type="scientific">Aspergillus campestris (strain IBT 28561)</name>
    <dbReference type="NCBI Taxonomy" id="1392248"/>
    <lineage>
        <taxon>Eukaryota</taxon>
        <taxon>Fungi</taxon>
        <taxon>Dikarya</taxon>
        <taxon>Ascomycota</taxon>
        <taxon>Pezizomycotina</taxon>
        <taxon>Eurotiomycetes</taxon>
        <taxon>Eurotiomycetidae</taxon>
        <taxon>Eurotiales</taxon>
        <taxon>Aspergillaceae</taxon>
        <taxon>Aspergillus</taxon>
        <taxon>Aspergillus subgen. Circumdati</taxon>
    </lineage>
</organism>
<dbReference type="Pfam" id="PF01480">
    <property type="entry name" value="PWI"/>
    <property type="match status" value="1"/>
</dbReference>
<dbReference type="GeneID" id="36548917"/>
<feature type="compositionally biased region" description="Basic and acidic residues" evidence="2">
    <location>
        <begin position="284"/>
        <end position="296"/>
    </location>
</feature>
<dbReference type="PANTHER" id="PTHR18806">
    <property type="entry name" value="RBM25 PROTEIN"/>
    <property type="match status" value="1"/>
</dbReference>
<feature type="compositionally biased region" description="Acidic residues" evidence="2">
    <location>
        <begin position="444"/>
        <end position="454"/>
    </location>
</feature>